<evidence type="ECO:0000313" key="2">
    <source>
        <dbReference type="Proteomes" id="UP001222800"/>
    </source>
</evidence>
<evidence type="ECO:0000313" key="1">
    <source>
        <dbReference type="EMBL" id="WFD08957.1"/>
    </source>
</evidence>
<proteinExistence type="predicted"/>
<reference evidence="1 2" key="1">
    <citation type="submission" date="2023-03" db="EMBL/GenBank/DDBJ databases">
        <title>Complete genome sequence of Tepidibacter sp. SWIR-1, isolated from a deep-sea hydrothermal vent.</title>
        <authorList>
            <person name="Li X."/>
        </authorList>
    </citation>
    <scope>NUCLEOTIDE SEQUENCE [LARGE SCALE GENOMIC DNA]</scope>
    <source>
        <strain evidence="1 2">SWIR-1</strain>
    </source>
</reference>
<protein>
    <recommendedName>
        <fullName evidence="3">Zinc finger Ogr/Delta-type domain-containing protein</fullName>
    </recommendedName>
</protein>
<organism evidence="1 2">
    <name type="scientific">Tepidibacter hydrothermalis</name>
    <dbReference type="NCBI Taxonomy" id="3036126"/>
    <lineage>
        <taxon>Bacteria</taxon>
        <taxon>Bacillati</taxon>
        <taxon>Bacillota</taxon>
        <taxon>Clostridia</taxon>
        <taxon>Peptostreptococcales</taxon>
        <taxon>Peptostreptococcaceae</taxon>
        <taxon>Tepidibacter</taxon>
    </lineage>
</organism>
<dbReference type="EMBL" id="CP120733">
    <property type="protein sequence ID" value="WFD08957.1"/>
    <property type="molecule type" value="Genomic_DNA"/>
</dbReference>
<dbReference type="RefSeq" id="WP_277730876.1">
    <property type="nucleotide sequence ID" value="NZ_CP120733.1"/>
</dbReference>
<name>A0ABY8E7U3_9FIRM</name>
<gene>
    <name evidence="1" type="ORF">P4S50_11215</name>
</gene>
<accession>A0ABY8E7U3</accession>
<dbReference type="Proteomes" id="UP001222800">
    <property type="component" value="Chromosome"/>
</dbReference>
<sequence>MPFLKYECPMCKKIIKVNYNQTISRGEVLFFMQYNCECGFSSDEDSTIIPEKFRDEIIQESGLWQLKCYDKIKCLKFLRQKYLYSMEKIKELKKVELITFEGTATEMKALGNKMEKEGIKLIIERIE</sequence>
<keyword evidence="2" id="KW-1185">Reference proteome</keyword>
<evidence type="ECO:0008006" key="3">
    <source>
        <dbReference type="Google" id="ProtNLM"/>
    </source>
</evidence>